<dbReference type="GeneID" id="9950805"/>
<name>A0A1S0TK59_LOALO</name>
<dbReference type="RefSeq" id="XP_003148891.2">
    <property type="nucleotide sequence ID" value="XM_003148843.2"/>
</dbReference>
<accession>A0A1S0TK59</accession>
<protein>
    <submittedName>
        <fullName evidence="1">Uncharacterized protein</fullName>
    </submittedName>
</protein>
<feature type="non-terminal residue" evidence="1">
    <location>
        <position position="50"/>
    </location>
</feature>
<evidence type="ECO:0000313" key="1">
    <source>
        <dbReference type="EMBL" id="EFO15178.2"/>
    </source>
</evidence>
<dbReference type="KEGG" id="loa:LOAG_13334"/>
<proteinExistence type="predicted"/>
<dbReference type="CTD" id="9950805"/>
<dbReference type="AlphaFoldDB" id="A0A1S0TK59"/>
<sequence length="50" mass="5389">MTKLGERRFGKGSTTHAANATNLGVSFQLRSGFFKMRHSVCGTGSTLTLK</sequence>
<dbReference type="EMBL" id="JH712358">
    <property type="protein sequence ID" value="EFO15178.2"/>
    <property type="molecule type" value="Genomic_DNA"/>
</dbReference>
<dbReference type="InParanoid" id="A0A1S0TK59"/>
<reference evidence="1" key="1">
    <citation type="submission" date="2012-04" db="EMBL/GenBank/DDBJ databases">
        <title>The Genome Sequence of Loa loa.</title>
        <authorList>
            <consortium name="The Broad Institute Genome Sequencing Platform"/>
            <consortium name="Broad Institute Genome Sequencing Center for Infectious Disease"/>
            <person name="Nutman T.B."/>
            <person name="Fink D.L."/>
            <person name="Russ C."/>
            <person name="Young S."/>
            <person name="Zeng Q."/>
            <person name="Gargeya S."/>
            <person name="Alvarado L."/>
            <person name="Berlin A."/>
            <person name="Chapman S.B."/>
            <person name="Chen Z."/>
            <person name="Freedman E."/>
            <person name="Gellesch M."/>
            <person name="Goldberg J."/>
            <person name="Griggs A."/>
            <person name="Gujja S."/>
            <person name="Heilman E.R."/>
            <person name="Heiman D."/>
            <person name="Howarth C."/>
            <person name="Mehta T."/>
            <person name="Neiman D."/>
            <person name="Pearson M."/>
            <person name="Roberts A."/>
            <person name="Saif S."/>
            <person name="Shea T."/>
            <person name="Shenoy N."/>
            <person name="Sisk P."/>
            <person name="Stolte C."/>
            <person name="Sykes S."/>
            <person name="White J."/>
            <person name="Yandava C."/>
            <person name="Haas B."/>
            <person name="Henn M.R."/>
            <person name="Nusbaum C."/>
            <person name="Birren B."/>
        </authorList>
    </citation>
    <scope>NUCLEOTIDE SEQUENCE [LARGE SCALE GENOMIC DNA]</scope>
</reference>
<gene>
    <name evidence="1" type="ORF">LOAG_13334</name>
</gene>
<organism evidence="1">
    <name type="scientific">Loa loa</name>
    <name type="common">Eye worm</name>
    <name type="synonym">Filaria loa</name>
    <dbReference type="NCBI Taxonomy" id="7209"/>
    <lineage>
        <taxon>Eukaryota</taxon>
        <taxon>Metazoa</taxon>
        <taxon>Ecdysozoa</taxon>
        <taxon>Nematoda</taxon>
        <taxon>Chromadorea</taxon>
        <taxon>Rhabditida</taxon>
        <taxon>Spirurina</taxon>
        <taxon>Spiruromorpha</taxon>
        <taxon>Filarioidea</taxon>
        <taxon>Onchocercidae</taxon>
        <taxon>Loa</taxon>
    </lineage>
</organism>